<dbReference type="RefSeq" id="WP_307120895.1">
    <property type="nucleotide sequence ID" value="NZ_JAUSTM010000001.1"/>
</dbReference>
<accession>A0ABT9YPL2</accession>
<keyword evidence="1" id="KW-0812">Transmembrane</keyword>
<feature type="transmembrane region" description="Helical" evidence="1">
    <location>
        <begin position="37"/>
        <end position="54"/>
    </location>
</feature>
<keyword evidence="1" id="KW-1133">Transmembrane helix</keyword>
<organism evidence="3 4">
    <name type="scientific">Streptococcus moroccensis</name>
    <dbReference type="NCBI Taxonomy" id="1451356"/>
    <lineage>
        <taxon>Bacteria</taxon>
        <taxon>Bacillati</taxon>
        <taxon>Bacillota</taxon>
        <taxon>Bacilli</taxon>
        <taxon>Lactobacillales</taxon>
        <taxon>Streptococcaceae</taxon>
        <taxon>Streptococcus</taxon>
    </lineage>
</organism>
<evidence type="ECO:0000256" key="1">
    <source>
        <dbReference type="SAM" id="Phobius"/>
    </source>
</evidence>
<feature type="domain" description="SMODS and SLOG-associating 2TM effector" evidence="2">
    <location>
        <begin position="8"/>
        <end position="178"/>
    </location>
</feature>
<keyword evidence="4" id="KW-1185">Reference proteome</keyword>
<evidence type="ECO:0000313" key="3">
    <source>
        <dbReference type="EMBL" id="MDQ0221659.1"/>
    </source>
</evidence>
<dbReference type="EMBL" id="JAUSTM010000001">
    <property type="protein sequence ID" value="MDQ0221659.1"/>
    <property type="molecule type" value="Genomic_DNA"/>
</dbReference>
<dbReference type="Proteomes" id="UP001223079">
    <property type="component" value="Unassembled WGS sequence"/>
</dbReference>
<dbReference type="InterPro" id="IPR041115">
    <property type="entry name" value="SLATT_5"/>
</dbReference>
<proteinExistence type="predicted"/>
<evidence type="ECO:0000313" key="4">
    <source>
        <dbReference type="Proteomes" id="UP001223079"/>
    </source>
</evidence>
<protein>
    <recommendedName>
        <fullName evidence="2">SMODS and SLOG-associating 2TM effector domain-containing protein</fullName>
    </recommendedName>
</protein>
<evidence type="ECO:0000259" key="2">
    <source>
        <dbReference type="Pfam" id="PF18160"/>
    </source>
</evidence>
<name>A0ABT9YPL2_9STRE</name>
<reference evidence="3 4" key="1">
    <citation type="submission" date="2023-07" db="EMBL/GenBank/DDBJ databases">
        <title>Genomic Encyclopedia of Type Strains, Phase IV (KMG-IV): sequencing the most valuable type-strain genomes for metagenomic binning, comparative biology and taxonomic classification.</title>
        <authorList>
            <person name="Goeker M."/>
        </authorList>
    </citation>
    <scope>NUCLEOTIDE SEQUENCE [LARGE SCALE GENOMIC DNA]</scope>
    <source>
        <strain evidence="3 4">DSM 105143</strain>
    </source>
</reference>
<keyword evidence="1" id="KW-0472">Membrane</keyword>
<gene>
    <name evidence="3" type="ORF">J2S23_000190</name>
</gene>
<feature type="transmembrane region" description="Helical" evidence="1">
    <location>
        <begin position="159"/>
        <end position="182"/>
    </location>
</feature>
<comment type="caution">
    <text evidence="3">The sequence shown here is derived from an EMBL/GenBank/DDBJ whole genome shotgun (WGS) entry which is preliminary data.</text>
</comment>
<dbReference type="Pfam" id="PF18160">
    <property type="entry name" value="SLATT_5"/>
    <property type="match status" value="1"/>
</dbReference>
<feature type="transmembrane region" description="Helical" evidence="1">
    <location>
        <begin position="66"/>
        <end position="87"/>
    </location>
</feature>
<dbReference type="NCBIfam" id="NF033631">
    <property type="entry name" value="SLATT_5"/>
    <property type="match status" value="1"/>
</dbReference>
<sequence>MKSNLKYRIEEAIKRLKKIRKSRILASERMYKYANRWNIIIFVMSITSAMFLIISLVKVEQDTRKILSACFSIYTLTLQYFVSTLNYRERGLKFHYHQIEMHNLILQLDSLLYKKVSNKAIKYNQIMEQYQSLLQSQENHTELDYVRAKGADNSLVRDLGLDSIFIIVQPIVVILFLVFYYYG</sequence>